<protein>
    <submittedName>
        <fullName evidence="1">ATP-grasp fold amidoligase family protein</fullName>
    </submittedName>
</protein>
<evidence type="ECO:0000313" key="1">
    <source>
        <dbReference type="EMBL" id="MDK7357242.1"/>
    </source>
</evidence>
<dbReference type="Proteomes" id="UP001236274">
    <property type="component" value="Unassembled WGS sequence"/>
</dbReference>
<dbReference type="EMBL" id="JASORJ010000009">
    <property type="protein sequence ID" value="MDK7357242.1"/>
    <property type="molecule type" value="Genomic_DNA"/>
</dbReference>
<accession>A0AAJ1V5I7</accession>
<comment type="caution">
    <text evidence="1">The sequence shown here is derived from an EMBL/GenBank/DDBJ whole genome shotgun (WGS) entry which is preliminary data.</text>
</comment>
<dbReference type="RefSeq" id="WP_285417576.1">
    <property type="nucleotide sequence ID" value="NZ_JASORJ010000009.1"/>
</dbReference>
<proteinExistence type="predicted"/>
<dbReference type="InterPro" id="IPR029465">
    <property type="entry name" value="ATPgrasp_TupA"/>
</dbReference>
<organism evidence="1 2">
    <name type="scientific">Veillonella atypica</name>
    <dbReference type="NCBI Taxonomy" id="39777"/>
    <lineage>
        <taxon>Bacteria</taxon>
        <taxon>Bacillati</taxon>
        <taxon>Bacillota</taxon>
        <taxon>Negativicutes</taxon>
        <taxon>Veillonellales</taxon>
        <taxon>Veillonellaceae</taxon>
        <taxon>Veillonella</taxon>
    </lineage>
</organism>
<sequence length="316" mass="37659">MNIQTILTKGKRFISDPYYRLRVMIKMGAYDSLSDEAFLRRIFPQYMGYPLNLDNPQTFSEKMQWMKLYDRKSIYTTMVDKYEAKKYLADRIDSKYIIPTLGVWDSFNEIDFDALPNQFVLKCTHDSGGIVICKDKSKFDKEGARQIINKSLQRDFYLIAREWPYKNVRRRILAEEYIDELGNADLLDYKMYCFHGEPKLTVVCSERFSKGGTRMNYYDEDWNYINLSVLHYEPSNKTFEKPPHYEEMRSLCQQLSKDFPFLRVDFYDVNDHLYIGELTLYPGAGFIKMEPMEFDYEMGEWLHLEGLQGLKNINRN</sequence>
<dbReference type="Pfam" id="PF14305">
    <property type="entry name" value="ATPgrasp_TupA"/>
    <property type="match status" value="1"/>
</dbReference>
<gene>
    <name evidence="1" type="ORF">QP520_06345</name>
</gene>
<name>A0AAJ1V5I7_9FIRM</name>
<evidence type="ECO:0000313" key="2">
    <source>
        <dbReference type="Proteomes" id="UP001236274"/>
    </source>
</evidence>
<reference evidence="1" key="1">
    <citation type="submission" date="2023-05" db="EMBL/GenBank/DDBJ databases">
        <title>Cataloging the Phylogenetic Diversity of Human Bladder Bacteria.</title>
        <authorList>
            <person name="Du J."/>
        </authorList>
    </citation>
    <scope>NUCLEOTIDE SEQUENCE</scope>
    <source>
        <strain evidence="1">UMB10101</strain>
    </source>
</reference>
<dbReference type="SUPFAM" id="SSF56059">
    <property type="entry name" value="Glutathione synthetase ATP-binding domain-like"/>
    <property type="match status" value="1"/>
</dbReference>
<dbReference type="AlphaFoldDB" id="A0AAJ1V5I7"/>